<dbReference type="eggNOG" id="ENOG5033U11">
    <property type="taxonomic scope" value="Bacteria"/>
</dbReference>
<evidence type="ECO:0000313" key="2">
    <source>
        <dbReference type="Proteomes" id="UP000000852"/>
    </source>
</evidence>
<dbReference type="Proteomes" id="UP000000852">
    <property type="component" value="Chromosome"/>
</dbReference>
<dbReference type="Gene3D" id="3.30.530.20">
    <property type="match status" value="1"/>
</dbReference>
<dbReference type="InterPro" id="IPR023393">
    <property type="entry name" value="START-like_dom_sf"/>
</dbReference>
<dbReference type="EMBL" id="CP001681">
    <property type="protein sequence ID" value="ACU03676.1"/>
    <property type="molecule type" value="Genomic_DNA"/>
</dbReference>
<gene>
    <name evidence="1" type="ordered locus">Phep_1462</name>
</gene>
<dbReference type="KEGG" id="phe:Phep_1462"/>
<sequence>MTVIESTTELNLPVEKVYAFLADLNNHQQLMPENIYNWSSTADEASFTIQNMAKLSIKISNRIENKELVAIPVEKAPFDVELKWTVADNGKGGTIAKHIISADLNMMMKMLAAGPLKKLADHQTERLAEVLK</sequence>
<proteinExistence type="predicted"/>
<dbReference type="AlphaFoldDB" id="C6XTP0"/>
<dbReference type="RefSeq" id="WP_012781620.1">
    <property type="nucleotide sequence ID" value="NC_013061.1"/>
</dbReference>
<dbReference type="HOGENOM" id="CLU_158631_0_0_10"/>
<evidence type="ECO:0000313" key="1">
    <source>
        <dbReference type="EMBL" id="ACU03676.1"/>
    </source>
</evidence>
<dbReference type="SUPFAM" id="SSF55961">
    <property type="entry name" value="Bet v1-like"/>
    <property type="match status" value="1"/>
</dbReference>
<organism evidence="1 2">
    <name type="scientific">Pedobacter heparinus (strain ATCC 13125 / DSM 2366 / CIP 104194 / JCM 7457 / NBRC 12017 / NCIMB 9290 / NRRL B-14731 / HIM 762-3)</name>
    <dbReference type="NCBI Taxonomy" id="485917"/>
    <lineage>
        <taxon>Bacteria</taxon>
        <taxon>Pseudomonadati</taxon>
        <taxon>Bacteroidota</taxon>
        <taxon>Sphingobacteriia</taxon>
        <taxon>Sphingobacteriales</taxon>
        <taxon>Sphingobacteriaceae</taxon>
        <taxon>Pedobacter</taxon>
    </lineage>
</organism>
<dbReference type="STRING" id="485917.Phep_1462"/>
<evidence type="ECO:0008006" key="3">
    <source>
        <dbReference type="Google" id="ProtNLM"/>
    </source>
</evidence>
<name>C6XTP0_PEDHD</name>
<dbReference type="CDD" id="cd07812">
    <property type="entry name" value="SRPBCC"/>
    <property type="match status" value="1"/>
</dbReference>
<protein>
    <recommendedName>
        <fullName evidence="3">SRPBCC family protein</fullName>
    </recommendedName>
</protein>
<keyword evidence="2" id="KW-1185">Reference proteome</keyword>
<dbReference type="OrthoDB" id="1011799at2"/>
<accession>C6XTP0</accession>
<reference evidence="1 2" key="1">
    <citation type="journal article" date="2009" name="Stand. Genomic Sci.">
        <title>Complete genome sequence of Pedobacter heparinus type strain (HIM 762-3).</title>
        <authorList>
            <person name="Han C."/>
            <person name="Spring S."/>
            <person name="Lapidus A."/>
            <person name="Del Rio T.G."/>
            <person name="Tice H."/>
            <person name="Copeland A."/>
            <person name="Cheng J.F."/>
            <person name="Lucas S."/>
            <person name="Chen F."/>
            <person name="Nolan M."/>
            <person name="Bruce D."/>
            <person name="Goodwin L."/>
            <person name="Pitluck S."/>
            <person name="Ivanova N."/>
            <person name="Mavromatis K."/>
            <person name="Mikhailova N."/>
            <person name="Pati A."/>
            <person name="Chen A."/>
            <person name="Palaniappan K."/>
            <person name="Land M."/>
            <person name="Hauser L."/>
            <person name="Chang Y.J."/>
            <person name="Jeffries C.C."/>
            <person name="Saunders E."/>
            <person name="Chertkov O."/>
            <person name="Brettin T."/>
            <person name="Goker M."/>
            <person name="Rohde M."/>
            <person name="Bristow J."/>
            <person name="Eisen J.A."/>
            <person name="Markowitz V."/>
            <person name="Hugenholtz P."/>
            <person name="Kyrpides N.C."/>
            <person name="Klenk H.P."/>
            <person name="Detter J.C."/>
        </authorList>
    </citation>
    <scope>NUCLEOTIDE SEQUENCE [LARGE SCALE GENOMIC DNA]</scope>
    <source>
        <strain evidence="2">ATCC 13125 / DSM 2366 / CIP 104194 / JCM 7457 / NBRC 12017 / NCIMB 9290 / NRRL B-14731 / HIM 762-3</strain>
    </source>
</reference>